<dbReference type="OrthoDB" id="129465at2"/>
<evidence type="ECO:0000256" key="1">
    <source>
        <dbReference type="ARBA" id="ARBA00006149"/>
    </source>
</evidence>
<dbReference type="GO" id="GO:0032259">
    <property type="term" value="P:methylation"/>
    <property type="evidence" value="ECO:0007669"/>
    <property type="project" value="UniProtKB-KW"/>
</dbReference>
<dbReference type="GO" id="GO:0035657">
    <property type="term" value="C:eRF1 methyltransferase complex"/>
    <property type="evidence" value="ECO:0007669"/>
    <property type="project" value="TreeGrafter"/>
</dbReference>
<dbReference type="PANTHER" id="PTHR45875:SF1">
    <property type="entry name" value="METHYLTRANSFERASE N6AMT1"/>
    <property type="match status" value="1"/>
</dbReference>
<dbReference type="PANTHER" id="PTHR45875">
    <property type="entry name" value="METHYLTRANSFERASE N6AMT1"/>
    <property type="match status" value="1"/>
</dbReference>
<keyword evidence="2 7" id="KW-0489">Methyltransferase</keyword>
<evidence type="ECO:0000256" key="3">
    <source>
        <dbReference type="ARBA" id="ARBA00022679"/>
    </source>
</evidence>
<dbReference type="SUPFAM" id="SSF53335">
    <property type="entry name" value="S-adenosyl-L-methionine-dependent methyltransferases"/>
    <property type="match status" value="1"/>
</dbReference>
<dbReference type="RefSeq" id="WP_125228204.1">
    <property type="nucleotide sequence ID" value="NZ_RQYT01000021.1"/>
</dbReference>
<dbReference type="InterPro" id="IPR007848">
    <property type="entry name" value="Small_mtfrase_dom"/>
</dbReference>
<dbReference type="CDD" id="cd02440">
    <property type="entry name" value="AdoMet_MTases"/>
    <property type="match status" value="1"/>
</dbReference>
<dbReference type="PROSITE" id="PS00092">
    <property type="entry name" value="N6_MTASE"/>
    <property type="match status" value="1"/>
</dbReference>
<comment type="similarity">
    <text evidence="1">Belongs to the eukaryotic/archaeal PrmC-related family.</text>
</comment>
<evidence type="ECO:0000313" key="8">
    <source>
        <dbReference type="Proteomes" id="UP000280935"/>
    </source>
</evidence>
<keyword evidence="4" id="KW-0949">S-adenosyl-L-methionine</keyword>
<dbReference type="GO" id="GO:0008170">
    <property type="term" value="F:N-methyltransferase activity"/>
    <property type="evidence" value="ECO:0007669"/>
    <property type="project" value="UniProtKB-ARBA"/>
</dbReference>
<evidence type="ECO:0000256" key="4">
    <source>
        <dbReference type="ARBA" id="ARBA00022691"/>
    </source>
</evidence>
<dbReference type="EMBL" id="RQYT01000021">
    <property type="protein sequence ID" value="RRD49177.1"/>
    <property type="molecule type" value="Genomic_DNA"/>
</dbReference>
<dbReference type="InterPro" id="IPR055487">
    <property type="entry name" value="DUF7059"/>
</dbReference>
<dbReference type="Pfam" id="PF05175">
    <property type="entry name" value="MTS"/>
    <property type="match status" value="1"/>
</dbReference>
<dbReference type="InterPro" id="IPR029063">
    <property type="entry name" value="SAM-dependent_MTases_sf"/>
</dbReference>
<evidence type="ECO:0000259" key="5">
    <source>
        <dbReference type="Pfam" id="PF05175"/>
    </source>
</evidence>
<proteinExistence type="inferred from homology"/>
<evidence type="ECO:0000256" key="2">
    <source>
        <dbReference type="ARBA" id="ARBA00022603"/>
    </source>
</evidence>
<dbReference type="Pfam" id="PF23186">
    <property type="entry name" value="DUF7059"/>
    <property type="match status" value="1"/>
</dbReference>
<dbReference type="Gene3D" id="3.40.50.150">
    <property type="entry name" value="Vaccinia Virus protein VP39"/>
    <property type="match status" value="1"/>
</dbReference>
<accession>A0A3P1WTS5</accession>
<dbReference type="Proteomes" id="UP000280935">
    <property type="component" value="Unassembled WGS sequence"/>
</dbReference>
<evidence type="ECO:0000259" key="6">
    <source>
        <dbReference type="Pfam" id="PF23186"/>
    </source>
</evidence>
<evidence type="ECO:0000313" key="7">
    <source>
        <dbReference type="EMBL" id="RRD49177.1"/>
    </source>
</evidence>
<dbReference type="AlphaFoldDB" id="A0A3P1WTS5"/>
<keyword evidence="3 7" id="KW-0808">Transferase</keyword>
<comment type="caution">
    <text evidence="7">The sequence shown here is derived from an EMBL/GenBank/DDBJ whole genome shotgun (WGS) entry which is preliminary data.</text>
</comment>
<feature type="domain" description="DUF7059" evidence="6">
    <location>
        <begin position="12"/>
        <end position="95"/>
    </location>
</feature>
<dbReference type="GO" id="GO:0003676">
    <property type="term" value="F:nucleic acid binding"/>
    <property type="evidence" value="ECO:0007669"/>
    <property type="project" value="InterPro"/>
</dbReference>
<organism evidence="7 8">
    <name type="scientific">Arachnia propionica</name>
    <dbReference type="NCBI Taxonomy" id="1750"/>
    <lineage>
        <taxon>Bacteria</taxon>
        <taxon>Bacillati</taxon>
        <taxon>Actinomycetota</taxon>
        <taxon>Actinomycetes</taxon>
        <taxon>Propionibacteriales</taxon>
        <taxon>Propionibacteriaceae</taxon>
        <taxon>Arachnia</taxon>
    </lineage>
</organism>
<sequence>MDFDGLRETLLAHDYTTDAVLERIGVAGQAGLGRNSTIPSDVALAGEYDPQAVLIRLFLLQQAVRPAAVEAALGPHLDALVQARVLTIVGDGCRAVVDLRPYGSPDDGASGWLVSDLTPGLDGHVTPTRPDYVLGASPASLTLAQITMRTPVGRALDLGTGCGVQSFHLSRHCREVVATDLNPRALDLARFGAALSGMDVDFREGSLFEPVRGERFDLIVSNPPFVMSPPEGERLTYRESTFTGDDLVATIVRQAPDLLSPGGHLQLLTNWAITGDQPWEERLAGWVAGSGCDLLVFERERLDRFAYIEMWLTDAGLAGTPGWEPAYRRWLDYFDALGVTEVGMGWLLLSRSGREEPAIRCESWPHAVAQPVGQVFANHAGALDAASLPDAELLDLAPVLTDVVTETTGQPGAADPEHLVLRQRTGLLRGLRLSTVTGAVLGALDGELTVGRTVAAVAHLLEADVAEVAAEVLPVVRQALEEQYLVGVATGRGGAPG</sequence>
<gene>
    <name evidence="7" type="ORF">EII35_09340</name>
</gene>
<dbReference type="GO" id="GO:0008757">
    <property type="term" value="F:S-adenosylmethionine-dependent methyltransferase activity"/>
    <property type="evidence" value="ECO:0007669"/>
    <property type="project" value="TreeGrafter"/>
</dbReference>
<reference evidence="7 8" key="1">
    <citation type="submission" date="2018-11" db="EMBL/GenBank/DDBJ databases">
        <title>Genomes From Bacteria Associated with the Canine Oral Cavity: a Test Case for Automated Genome-Based Taxonomic Assignment.</title>
        <authorList>
            <person name="Coil D.A."/>
            <person name="Jospin G."/>
            <person name="Darling A.E."/>
            <person name="Wallis C."/>
            <person name="Davis I.J."/>
            <person name="Harris S."/>
            <person name="Eisen J.A."/>
            <person name="Holcombe L.J."/>
            <person name="O'Flynn C."/>
        </authorList>
    </citation>
    <scope>NUCLEOTIDE SEQUENCE [LARGE SCALE GENOMIC DNA]</scope>
    <source>
        <strain evidence="7 8">OH2822_COT-296</strain>
    </source>
</reference>
<protein>
    <submittedName>
        <fullName evidence="7">Methyltransferase domain-containing protein</fullName>
    </submittedName>
</protein>
<dbReference type="InterPro" id="IPR052190">
    <property type="entry name" value="Euk-Arch_PrmC-MTase"/>
</dbReference>
<feature type="domain" description="Methyltransferase small" evidence="5">
    <location>
        <begin position="144"/>
        <end position="272"/>
    </location>
</feature>
<dbReference type="GO" id="GO:0008276">
    <property type="term" value="F:protein methyltransferase activity"/>
    <property type="evidence" value="ECO:0007669"/>
    <property type="project" value="TreeGrafter"/>
</dbReference>
<name>A0A3P1WTS5_9ACTN</name>
<dbReference type="InterPro" id="IPR002052">
    <property type="entry name" value="DNA_methylase_N6_adenine_CS"/>
</dbReference>